<dbReference type="SUPFAM" id="SSF50249">
    <property type="entry name" value="Nucleic acid-binding proteins"/>
    <property type="match status" value="1"/>
</dbReference>
<evidence type="ECO:0000256" key="2">
    <source>
        <dbReference type="ARBA" id="ARBA00022741"/>
    </source>
</evidence>
<dbReference type="GO" id="GO:0004815">
    <property type="term" value="F:aspartate-tRNA ligase activity"/>
    <property type="evidence" value="ECO:0007669"/>
    <property type="project" value="TreeGrafter"/>
</dbReference>
<gene>
    <name evidence="7" type="ORF">CDAUBV1_LOCUS14226</name>
</gene>
<keyword evidence="4" id="KW-0648">Protein biosynthesis</keyword>
<evidence type="ECO:0000313" key="8">
    <source>
        <dbReference type="Proteomes" id="UP001497525"/>
    </source>
</evidence>
<dbReference type="InterPro" id="IPR002312">
    <property type="entry name" value="Asp/Asn-tRNA-synth_IIb"/>
</dbReference>
<accession>A0AAV2TSH8</accession>
<dbReference type="Gene3D" id="2.40.50.140">
    <property type="entry name" value="Nucleic acid-binding proteins"/>
    <property type="match status" value="1"/>
</dbReference>
<reference evidence="7" key="1">
    <citation type="submission" date="2024-06" db="EMBL/GenBank/DDBJ databases">
        <authorList>
            <person name="Liu X."/>
            <person name="Lenzi L."/>
            <person name="Haldenby T S."/>
            <person name="Uol C."/>
        </authorList>
    </citation>
    <scope>NUCLEOTIDE SEQUENCE</scope>
</reference>
<dbReference type="GO" id="GO:0006422">
    <property type="term" value="P:aspartyl-tRNA aminoacylation"/>
    <property type="evidence" value="ECO:0007669"/>
    <property type="project" value="TreeGrafter"/>
</dbReference>
<feature type="domain" description="Aminoacyl-transfer RNA synthetases class-II family profile" evidence="6">
    <location>
        <begin position="160"/>
        <end position="461"/>
    </location>
</feature>
<evidence type="ECO:0000259" key="6">
    <source>
        <dbReference type="PROSITE" id="PS50862"/>
    </source>
</evidence>
<evidence type="ECO:0000256" key="3">
    <source>
        <dbReference type="ARBA" id="ARBA00022840"/>
    </source>
</evidence>
<protein>
    <recommendedName>
        <fullName evidence="6">Aminoacyl-transfer RNA synthetases class-II family profile domain-containing protein</fullName>
    </recommendedName>
</protein>
<dbReference type="AlphaFoldDB" id="A0AAV2TSH8"/>
<evidence type="ECO:0000313" key="7">
    <source>
        <dbReference type="EMBL" id="CAL5139189.1"/>
    </source>
</evidence>
<dbReference type="Gene3D" id="3.30.930.10">
    <property type="entry name" value="Bira Bifunctional Protein, Domain 2"/>
    <property type="match status" value="1"/>
</dbReference>
<keyword evidence="5" id="KW-0030">Aminoacyl-tRNA synthetase</keyword>
<dbReference type="Proteomes" id="UP001497525">
    <property type="component" value="Unassembled WGS sequence"/>
</dbReference>
<comment type="caution">
    <text evidence="7">The sequence shown here is derived from an EMBL/GenBank/DDBJ whole genome shotgun (WGS) entry which is preliminary data.</text>
</comment>
<dbReference type="PANTHER" id="PTHR22594:SF5">
    <property type="entry name" value="ASPARTATE--TRNA LIGASE, MITOCHONDRIAL"/>
    <property type="match status" value="1"/>
</dbReference>
<dbReference type="InterPro" id="IPR012340">
    <property type="entry name" value="NA-bd_OB-fold"/>
</dbReference>
<dbReference type="SUPFAM" id="SSF55681">
    <property type="entry name" value="Class II aaRS and biotin synthetases"/>
    <property type="match status" value="1"/>
</dbReference>
<dbReference type="InterPro" id="IPR004364">
    <property type="entry name" value="Aa-tRNA-synt_II"/>
</dbReference>
<dbReference type="PRINTS" id="PR01042">
    <property type="entry name" value="TRNASYNTHASP"/>
</dbReference>
<dbReference type="Pfam" id="PF00152">
    <property type="entry name" value="tRNA-synt_2"/>
    <property type="match status" value="1"/>
</dbReference>
<dbReference type="PANTHER" id="PTHR22594">
    <property type="entry name" value="ASPARTYL/LYSYL-TRNA SYNTHETASE"/>
    <property type="match status" value="1"/>
</dbReference>
<evidence type="ECO:0000256" key="4">
    <source>
        <dbReference type="ARBA" id="ARBA00022917"/>
    </source>
</evidence>
<name>A0AAV2TSH8_CALDB</name>
<dbReference type="GO" id="GO:0005739">
    <property type="term" value="C:mitochondrion"/>
    <property type="evidence" value="ECO:0007669"/>
    <property type="project" value="TreeGrafter"/>
</dbReference>
<evidence type="ECO:0000256" key="1">
    <source>
        <dbReference type="ARBA" id="ARBA00022598"/>
    </source>
</evidence>
<dbReference type="EMBL" id="CAXLJL010000600">
    <property type="protein sequence ID" value="CAL5139189.1"/>
    <property type="molecule type" value="Genomic_DNA"/>
</dbReference>
<dbReference type="InterPro" id="IPR006195">
    <property type="entry name" value="aa-tRNA-synth_II"/>
</dbReference>
<keyword evidence="2" id="KW-0547">Nucleotide-binding</keyword>
<keyword evidence="1" id="KW-0436">Ligase</keyword>
<keyword evidence="3" id="KW-0067">ATP-binding</keyword>
<dbReference type="InterPro" id="IPR045864">
    <property type="entry name" value="aa-tRNA-synth_II/BPL/LPL"/>
</dbReference>
<evidence type="ECO:0000256" key="5">
    <source>
        <dbReference type="ARBA" id="ARBA00023146"/>
    </source>
</evidence>
<dbReference type="GO" id="GO:0005524">
    <property type="term" value="F:ATP binding"/>
    <property type="evidence" value="ECO:0007669"/>
    <property type="project" value="UniProtKB-KW"/>
</dbReference>
<organism evidence="7 8">
    <name type="scientific">Calicophoron daubneyi</name>
    <name type="common">Rumen fluke</name>
    <name type="synonym">Paramphistomum daubneyi</name>
    <dbReference type="NCBI Taxonomy" id="300641"/>
    <lineage>
        <taxon>Eukaryota</taxon>
        <taxon>Metazoa</taxon>
        <taxon>Spiralia</taxon>
        <taxon>Lophotrochozoa</taxon>
        <taxon>Platyhelminthes</taxon>
        <taxon>Trematoda</taxon>
        <taxon>Digenea</taxon>
        <taxon>Plagiorchiida</taxon>
        <taxon>Pronocephalata</taxon>
        <taxon>Paramphistomoidea</taxon>
        <taxon>Paramphistomidae</taxon>
        <taxon>Calicophoron</taxon>
    </lineage>
</organism>
<dbReference type="PROSITE" id="PS50862">
    <property type="entry name" value="AA_TRNA_LIGASE_II"/>
    <property type="match status" value="1"/>
</dbReference>
<sequence length="493" mass="54675">MIRDFYGIVQVYLPSGLLQKGRLDLPATESVVKITGTVRARPAKDVNTDLSTGEIEVIASSLQVLSAASSDVPFTQKDKTPINETLRLTHRAQKSSSLPHGFLVTSIAYLKVLNNLNNFLWSEVLTDTCRLRAASETNLLAQTGSLNLHRSSRLVTLITLNQLDLEMCFVTADDVLHVVEQLLLSVWPLVQLGSGKPPDLTFPFPRMDYSFAISRFGTDKPDIRFDFGFCDTTPDGLIGFKVPSIYAHELNAENWAEMHRKIQEIVSVPVLHFKVDHPLDGTHHLLEAVRAEPADTVVFARGYGIEEKKALGLARTELASMLHEKGLPIYKPGIHFLWVQNFPLFERDETGKFISVHHPFTAPTEDTLPSLYSDPEKVVGQHYDLVCNGQEIGGGSIRIHDASLQRYILSAILHEETADMEYFITALKFGAPPHGGIALGLDRLISIFLGTKSIRDVIAFPKSADGKDLMCKAPAKARKEDLDYYGITITDSV</sequence>
<proteinExistence type="predicted"/>